<dbReference type="Proteomes" id="UP000030907">
    <property type="component" value="Plasmid pSfKp5.2"/>
</dbReference>
<dbReference type="AlphaFoldDB" id="A0A0A7PP12"/>
<keyword evidence="3" id="KW-1185">Reference proteome</keyword>
<reference evidence="2 3" key="1">
    <citation type="journal article" date="2015" name="Int. J. Syst. Evol. Microbiol.">
        <title>Description of Sphingopyxis fribergensis sp. nov. - a soil bacterium with the ability to degrade styrene and phenylacetic acid.</title>
        <authorList>
            <person name="Oelschlagel M."/>
            <person name="Ruckert C."/>
            <person name="Kalinowski J."/>
            <person name="Schmidt G."/>
            <person name="Schlomann M."/>
            <person name="Tischler D."/>
        </authorList>
    </citation>
    <scope>NUCLEOTIDE SEQUENCE [LARGE SCALE GENOMIC DNA]</scope>
    <source>
        <strain evidence="2 3">Kp5.2</strain>
        <plasmid evidence="2">pSfKp5.2</plasmid>
    </source>
</reference>
<keyword evidence="1" id="KW-0812">Transmembrane</keyword>
<geneLocation type="plasmid" evidence="2 3">
    <name>pSfKp5.2</name>
</geneLocation>
<keyword evidence="2" id="KW-0614">Plasmid</keyword>
<dbReference type="EMBL" id="CP009123">
    <property type="protein sequence ID" value="AJA11704.1"/>
    <property type="molecule type" value="Genomic_DNA"/>
</dbReference>
<dbReference type="KEGG" id="sphk:SKP52_24315"/>
<evidence type="ECO:0000313" key="2">
    <source>
        <dbReference type="EMBL" id="AJA11704.1"/>
    </source>
</evidence>
<keyword evidence="1" id="KW-0472">Membrane</keyword>
<proteinExistence type="predicted"/>
<protein>
    <submittedName>
        <fullName evidence="2">Putative membrane protein</fullName>
    </submittedName>
</protein>
<evidence type="ECO:0000256" key="1">
    <source>
        <dbReference type="SAM" id="Phobius"/>
    </source>
</evidence>
<organism evidence="2 3">
    <name type="scientific">Sphingopyxis fribergensis</name>
    <dbReference type="NCBI Taxonomy" id="1515612"/>
    <lineage>
        <taxon>Bacteria</taxon>
        <taxon>Pseudomonadati</taxon>
        <taxon>Pseudomonadota</taxon>
        <taxon>Alphaproteobacteria</taxon>
        <taxon>Sphingomonadales</taxon>
        <taxon>Sphingomonadaceae</taxon>
        <taxon>Sphingopyxis</taxon>
    </lineage>
</organism>
<accession>A0A0A7PP12</accession>
<sequence length="165" mass="17689">MFCPLAIEWGNAADWASAIASFCAVVAALWIAFGQERNARKLGQIAKNEEHARTAHLIGEVIRLTAEIEAFANAGAMFAEMGGGRDGGLVSHSQDIEGARAQLSALQHYPQSDPRIFGEIGRIIRESALPSDFLASSISFQGIVCRGLAERLAPRRAILAQLLSS</sequence>
<feature type="transmembrane region" description="Helical" evidence="1">
    <location>
        <begin position="15"/>
        <end position="33"/>
    </location>
</feature>
<name>A0A0A7PP12_9SPHN</name>
<evidence type="ECO:0000313" key="3">
    <source>
        <dbReference type="Proteomes" id="UP000030907"/>
    </source>
</evidence>
<dbReference type="RefSeq" id="WP_040110195.1">
    <property type="nucleotide sequence ID" value="NZ_CP009123.1"/>
</dbReference>
<dbReference type="OrthoDB" id="7594260at2"/>
<keyword evidence="1" id="KW-1133">Transmembrane helix</keyword>
<gene>
    <name evidence="2" type="ORF">SKP52_24315</name>
</gene>
<dbReference type="HOGENOM" id="CLU_1609734_0_0_5"/>